<evidence type="ECO:0000256" key="6">
    <source>
        <dbReference type="ARBA" id="ARBA00022723"/>
    </source>
</evidence>
<feature type="binding site" evidence="9">
    <location>
        <position position="94"/>
    </location>
    <ligand>
        <name>[4Fe-4S] cluster</name>
        <dbReference type="ChEBI" id="CHEBI:49883"/>
    </ligand>
</feature>
<dbReference type="STRING" id="1913578.LPB140_02385"/>
<keyword evidence="3 9" id="KW-0004">4Fe-4S</keyword>
<dbReference type="Proteomes" id="UP000242561">
    <property type="component" value="Chromosome"/>
</dbReference>
<dbReference type="Pfam" id="PF02445">
    <property type="entry name" value="NadA"/>
    <property type="match status" value="1"/>
</dbReference>
<dbReference type="EMBL" id="CP018154">
    <property type="protein sequence ID" value="APG61862.1"/>
    <property type="molecule type" value="Genomic_DNA"/>
</dbReference>
<keyword evidence="4 9" id="KW-0662">Pyridine nucleotide biosynthesis</keyword>
<feature type="binding site" evidence="9">
    <location>
        <position position="137"/>
    </location>
    <ligand>
        <name>iminosuccinate</name>
        <dbReference type="ChEBI" id="CHEBI:77875"/>
    </ligand>
</feature>
<evidence type="ECO:0000256" key="9">
    <source>
        <dbReference type="HAMAP-Rule" id="MF_00568"/>
    </source>
</evidence>
<keyword evidence="7 9" id="KW-0408">Iron</keyword>
<dbReference type="SUPFAM" id="SSF142754">
    <property type="entry name" value="NadA-like"/>
    <property type="match status" value="1"/>
</dbReference>
<comment type="function">
    <text evidence="9">Catalyzes the condensation of iminoaspartate with dihydroxyacetone phosphate to form quinolinate.</text>
</comment>
<gene>
    <name evidence="9" type="primary">nadA</name>
    <name evidence="10" type="ORF">LPB140_02385</name>
</gene>
<comment type="subcellular location">
    <subcellularLocation>
        <location evidence="9">Cytoplasm</location>
    </subcellularLocation>
</comment>
<dbReference type="Gene3D" id="3.40.50.10800">
    <property type="entry name" value="NadA-like"/>
    <property type="match status" value="3"/>
</dbReference>
<proteinExistence type="inferred from homology"/>
<evidence type="ECO:0000256" key="1">
    <source>
        <dbReference type="ARBA" id="ARBA00005065"/>
    </source>
</evidence>
<comment type="catalytic activity">
    <reaction evidence="9">
        <text>iminosuccinate + dihydroxyacetone phosphate = quinolinate + phosphate + 2 H2O + H(+)</text>
        <dbReference type="Rhea" id="RHEA:25888"/>
        <dbReference type="ChEBI" id="CHEBI:15377"/>
        <dbReference type="ChEBI" id="CHEBI:15378"/>
        <dbReference type="ChEBI" id="CHEBI:29959"/>
        <dbReference type="ChEBI" id="CHEBI:43474"/>
        <dbReference type="ChEBI" id="CHEBI:57642"/>
        <dbReference type="ChEBI" id="CHEBI:77875"/>
        <dbReference type="EC" id="2.5.1.72"/>
    </reaction>
</comment>
<organism evidence="10 11">
    <name type="scientific">Sphingorhabdus lutea</name>
    <dbReference type="NCBI Taxonomy" id="1913578"/>
    <lineage>
        <taxon>Bacteria</taxon>
        <taxon>Pseudomonadati</taxon>
        <taxon>Pseudomonadota</taxon>
        <taxon>Alphaproteobacteria</taxon>
        <taxon>Sphingomonadales</taxon>
        <taxon>Sphingomonadaceae</taxon>
        <taxon>Sphingorhabdus</taxon>
    </lineage>
</organism>
<evidence type="ECO:0000313" key="11">
    <source>
        <dbReference type="Proteomes" id="UP000242561"/>
    </source>
</evidence>
<feature type="binding site" evidence="9">
    <location>
        <begin position="206"/>
        <end position="208"/>
    </location>
    <ligand>
        <name>iminosuccinate</name>
        <dbReference type="ChEBI" id="CHEBI:77875"/>
    </ligand>
</feature>
<evidence type="ECO:0000256" key="7">
    <source>
        <dbReference type="ARBA" id="ARBA00023004"/>
    </source>
</evidence>
<dbReference type="UniPathway" id="UPA00253">
    <property type="reaction ID" value="UER00327"/>
</dbReference>
<keyword evidence="9" id="KW-0963">Cytoplasm</keyword>
<feature type="binding site" evidence="9">
    <location>
        <position position="32"/>
    </location>
    <ligand>
        <name>iminosuccinate</name>
        <dbReference type="ChEBI" id="CHEBI:77875"/>
    </ligand>
</feature>
<dbReference type="PANTHER" id="PTHR30573">
    <property type="entry name" value="QUINOLINATE SYNTHETASE A"/>
    <property type="match status" value="1"/>
</dbReference>
<dbReference type="GO" id="GO:0046872">
    <property type="term" value="F:metal ion binding"/>
    <property type="evidence" value="ECO:0007669"/>
    <property type="project" value="UniProtKB-KW"/>
</dbReference>
<comment type="similarity">
    <text evidence="9">Belongs to the quinolinate synthase family. Type 2 subfamily.</text>
</comment>
<evidence type="ECO:0000256" key="8">
    <source>
        <dbReference type="ARBA" id="ARBA00023014"/>
    </source>
</evidence>
<dbReference type="GO" id="GO:0008987">
    <property type="term" value="F:quinolinate synthetase A activity"/>
    <property type="evidence" value="ECO:0007669"/>
    <property type="project" value="UniProtKB-UniRule"/>
</dbReference>
<keyword evidence="5 9" id="KW-0808">Transferase</keyword>
<dbReference type="EC" id="2.5.1.72" evidence="2 9"/>
<dbReference type="RefSeq" id="WP_072558509.1">
    <property type="nucleotide sequence ID" value="NZ_CP018154.1"/>
</dbReference>
<feature type="binding site" evidence="9">
    <location>
        <position position="223"/>
    </location>
    <ligand>
        <name>iminosuccinate</name>
        <dbReference type="ChEBI" id="CHEBI:77875"/>
    </ligand>
</feature>
<dbReference type="GO" id="GO:0005829">
    <property type="term" value="C:cytosol"/>
    <property type="evidence" value="ECO:0007669"/>
    <property type="project" value="TreeGrafter"/>
</dbReference>
<dbReference type="PANTHER" id="PTHR30573:SF0">
    <property type="entry name" value="QUINOLINATE SYNTHASE, CHLOROPLASTIC"/>
    <property type="match status" value="1"/>
</dbReference>
<dbReference type="InterPro" id="IPR023066">
    <property type="entry name" value="Quinolinate_synth_type2"/>
</dbReference>
<evidence type="ECO:0000256" key="3">
    <source>
        <dbReference type="ARBA" id="ARBA00022485"/>
    </source>
</evidence>
<dbReference type="HAMAP" id="MF_00568">
    <property type="entry name" value="NadA_type2"/>
    <property type="match status" value="1"/>
</dbReference>
<keyword evidence="6 9" id="KW-0479">Metal-binding</keyword>
<reference evidence="10 11" key="1">
    <citation type="submission" date="2016-11" db="EMBL/GenBank/DDBJ databases">
        <title>Sphingorhabdus sp. LPB0140, isolated from marine environment.</title>
        <authorList>
            <person name="Kim E."/>
            <person name="Yi H."/>
        </authorList>
    </citation>
    <scope>NUCLEOTIDE SEQUENCE [LARGE SCALE GENOMIC DNA]</scope>
    <source>
        <strain evidence="10 11">LPB0140</strain>
    </source>
</reference>
<dbReference type="KEGG" id="sphl:LPB140_02385"/>
<dbReference type="InterPro" id="IPR036094">
    <property type="entry name" value="NadA_sf"/>
</dbReference>
<dbReference type="NCBIfam" id="TIGR00550">
    <property type="entry name" value="nadA"/>
    <property type="match status" value="1"/>
</dbReference>
<evidence type="ECO:0000256" key="5">
    <source>
        <dbReference type="ARBA" id="ARBA00022679"/>
    </source>
</evidence>
<dbReference type="GO" id="GO:0051539">
    <property type="term" value="F:4 iron, 4 sulfur cluster binding"/>
    <property type="evidence" value="ECO:0007669"/>
    <property type="project" value="UniProtKB-KW"/>
</dbReference>
<evidence type="ECO:0000256" key="2">
    <source>
        <dbReference type="ARBA" id="ARBA00012669"/>
    </source>
</evidence>
<dbReference type="AlphaFoldDB" id="A0A1L3J9P1"/>
<dbReference type="GO" id="GO:0034628">
    <property type="term" value="P:'de novo' NAD+ biosynthetic process from L-aspartate"/>
    <property type="evidence" value="ECO:0007669"/>
    <property type="project" value="TreeGrafter"/>
</dbReference>
<evidence type="ECO:0000313" key="10">
    <source>
        <dbReference type="EMBL" id="APG61862.1"/>
    </source>
</evidence>
<evidence type="ECO:0000256" key="4">
    <source>
        <dbReference type="ARBA" id="ARBA00022642"/>
    </source>
</evidence>
<protein>
    <recommendedName>
        <fullName evidence="2 9">Quinolinate synthase</fullName>
        <ecNumber evidence="2 9">2.5.1.72</ecNumber>
    </recommendedName>
</protein>
<name>A0A1L3J9P1_9SPHN</name>
<feature type="binding site" evidence="9">
    <location>
        <begin position="120"/>
        <end position="122"/>
    </location>
    <ligand>
        <name>iminosuccinate</name>
        <dbReference type="ChEBI" id="CHEBI:77875"/>
    </ligand>
</feature>
<keyword evidence="11" id="KW-1185">Reference proteome</keyword>
<feature type="binding site" evidence="9">
    <location>
        <position position="274"/>
    </location>
    <ligand>
        <name>[4Fe-4S] cluster</name>
        <dbReference type="ChEBI" id="CHEBI:49883"/>
    </ligand>
</feature>
<dbReference type="OrthoDB" id="9801204at2"/>
<dbReference type="NCBIfam" id="NF006878">
    <property type="entry name" value="PRK09375.1-2"/>
    <property type="match status" value="1"/>
</dbReference>
<accession>A0A1L3J9P1</accession>
<feature type="binding site" evidence="9">
    <location>
        <position position="180"/>
    </location>
    <ligand>
        <name>[4Fe-4S] cluster</name>
        <dbReference type="ChEBI" id="CHEBI:49883"/>
    </ligand>
</feature>
<sequence length="336" mass="37003">MNAPSNNIPQGSDLIAEIERLKKERNAIILGHYYQKPEIQELSDFVGDSLELSRKAAETNADVIAFCGVKFMAETAKILSPQKTVILPDMNAGCSLEDACPPQKFKAFREKHPDHIALTYINCSAEVKALSDIIVTSSSAETIIAQIPPEQKIIFGPDRHLGGYMSRKFNREMLLWPGVCIVHEAFSESELLKLKAQYPTAPVAAHPECPPHIIDHSDMVGSTSAILKFAKEFVGDTLIVATEPHIIHQMEKAVPNKNFIGAPGADGNCACNICPYMALNTLEKLYIALRDLSPQIHMDEEIRLAAKKSLDRMLDMSAGKAQYGDLGPMDLAHKIK</sequence>
<dbReference type="InterPro" id="IPR003473">
    <property type="entry name" value="NadA"/>
</dbReference>
<feature type="binding site" evidence="9">
    <location>
        <position position="49"/>
    </location>
    <ligand>
        <name>iminosuccinate</name>
        <dbReference type="ChEBI" id="CHEBI:77875"/>
    </ligand>
</feature>
<comment type="cofactor">
    <cofactor evidence="9">
        <name>[4Fe-4S] cluster</name>
        <dbReference type="ChEBI" id="CHEBI:49883"/>
    </cofactor>
    <text evidence="9">Binds 1 [4Fe-4S] cluster per subunit.</text>
</comment>
<keyword evidence="8 9" id="KW-0411">Iron-sulfur</keyword>
<comment type="pathway">
    <text evidence="1 9">Cofactor biosynthesis; NAD(+) biosynthesis; quinolinate from iminoaspartate: step 1/1.</text>
</comment>